<dbReference type="SUPFAM" id="SSF109631">
    <property type="entry name" value="Transcriptional repressor TraM"/>
    <property type="match status" value="1"/>
</dbReference>
<evidence type="ECO:0000313" key="2">
    <source>
        <dbReference type="Proteomes" id="UP000191897"/>
    </source>
</evidence>
<accession>A0A1S7SC88</accession>
<reference evidence="1 2" key="1">
    <citation type="submission" date="2016-01" db="EMBL/GenBank/DDBJ databases">
        <authorList>
            <person name="Oliw E.H."/>
        </authorList>
    </citation>
    <scope>NUCLEOTIDE SEQUENCE [LARGE SCALE GENOMIC DNA]</scope>
    <source>
        <strain evidence="1 2">Kerr 14</strain>
    </source>
</reference>
<dbReference type="Gene3D" id="1.10.287.160">
    <property type="entry name" value="HR1 repeat"/>
    <property type="match status" value="1"/>
</dbReference>
<organism evidence="1 2">
    <name type="scientific">Agrobacterium tumefaciens str. Kerr 14</name>
    <dbReference type="NCBI Taxonomy" id="1183424"/>
    <lineage>
        <taxon>Bacteria</taxon>
        <taxon>Pseudomonadati</taxon>
        <taxon>Pseudomonadota</taxon>
        <taxon>Alphaproteobacteria</taxon>
        <taxon>Hyphomicrobiales</taxon>
        <taxon>Rhizobiaceae</taxon>
        <taxon>Rhizobium/Agrobacterium group</taxon>
        <taxon>Agrobacterium</taxon>
        <taxon>Agrobacterium tumefaciens complex</taxon>
    </lineage>
</organism>
<dbReference type="Pfam" id="PF09228">
    <property type="entry name" value="Prok-TraM"/>
    <property type="match status" value="1"/>
</dbReference>
<evidence type="ECO:0000313" key="1">
    <source>
        <dbReference type="EMBL" id="CUX66449.1"/>
    </source>
</evidence>
<sequence length="102" mass="11234">MDLKDAAVSESFELRPVIGLTSGLTIKEIEALTINAIRQHRELVDTADRLYNALSEDYKTGAATGGQRHLEYIEAMIGMHTQMCAVNTLVKVLGYIPKVSLN</sequence>
<dbReference type="Proteomes" id="UP000191897">
    <property type="component" value="Unassembled WGS sequence"/>
</dbReference>
<dbReference type="RefSeq" id="WP_080867751.1">
    <property type="nucleotide sequence ID" value="NZ_LT009732.1"/>
</dbReference>
<dbReference type="AlphaFoldDB" id="A0A1S7SC88"/>
<gene>
    <name evidence="1" type="primary">traM</name>
    <name evidence="1" type="ORF">AGR4C_pa70027</name>
</gene>
<dbReference type="GO" id="GO:0045892">
    <property type="term" value="P:negative regulation of DNA-templated transcription"/>
    <property type="evidence" value="ECO:0007669"/>
    <property type="project" value="InterPro"/>
</dbReference>
<name>A0A1S7SC88_AGRTU</name>
<dbReference type="EMBL" id="FBWC01000038">
    <property type="protein sequence ID" value="CUX66449.1"/>
    <property type="molecule type" value="Genomic_DNA"/>
</dbReference>
<proteinExistence type="predicted"/>
<dbReference type="InterPro" id="IPR015309">
    <property type="entry name" value="Tscrpt_rep_TraM"/>
</dbReference>
<dbReference type="InterPro" id="IPR036336">
    <property type="entry name" value="Tscrpt_rep_TraM_sf"/>
</dbReference>
<protein>
    <submittedName>
        <fullName evidence="1">Transcriptional repressor TraM</fullName>
    </submittedName>
</protein>